<comment type="subcellular location">
    <subcellularLocation>
        <location evidence="1">Cell inner membrane</location>
        <topology evidence="1">Multi-pass membrane protein</topology>
    </subcellularLocation>
</comment>
<organism evidence="10 11">
    <name type="scientific">Methylomonas denitrificans</name>
    <dbReference type="NCBI Taxonomy" id="1538553"/>
    <lineage>
        <taxon>Bacteria</taxon>
        <taxon>Pseudomonadati</taxon>
        <taxon>Pseudomonadota</taxon>
        <taxon>Gammaproteobacteria</taxon>
        <taxon>Methylococcales</taxon>
        <taxon>Methylococcaceae</taxon>
        <taxon>Methylomonas</taxon>
    </lineage>
</organism>
<keyword evidence="3" id="KW-1003">Cell membrane</keyword>
<evidence type="ECO:0000256" key="4">
    <source>
        <dbReference type="ARBA" id="ARBA00022519"/>
    </source>
</evidence>
<evidence type="ECO:0000256" key="5">
    <source>
        <dbReference type="ARBA" id="ARBA00022692"/>
    </source>
</evidence>
<comment type="similarity">
    <text evidence="8">Belongs to the TsuA/YedE (TC 9.B.102) family.</text>
</comment>
<dbReference type="AlphaFoldDB" id="A0A126T7M9"/>
<evidence type="ECO:0000256" key="7">
    <source>
        <dbReference type="ARBA" id="ARBA00023136"/>
    </source>
</evidence>
<accession>A0A126T7M9</accession>
<proteinExistence type="inferred from homology"/>
<dbReference type="PANTHER" id="PTHR30574:SF1">
    <property type="entry name" value="SULPHUR TRANSPORT DOMAIN-CONTAINING PROTEIN"/>
    <property type="match status" value="1"/>
</dbReference>
<feature type="transmembrane region" description="Helical" evidence="9">
    <location>
        <begin position="6"/>
        <end position="27"/>
    </location>
</feature>
<evidence type="ECO:0000256" key="2">
    <source>
        <dbReference type="ARBA" id="ARBA00022448"/>
    </source>
</evidence>
<evidence type="ECO:0000256" key="6">
    <source>
        <dbReference type="ARBA" id="ARBA00022989"/>
    </source>
</evidence>
<evidence type="ECO:0000313" key="10">
    <source>
        <dbReference type="EMBL" id="AMK78103.1"/>
    </source>
</evidence>
<keyword evidence="2" id="KW-0813">Transport</keyword>
<keyword evidence="11" id="KW-1185">Reference proteome</keyword>
<evidence type="ECO:0000256" key="3">
    <source>
        <dbReference type="ARBA" id="ARBA00022475"/>
    </source>
</evidence>
<keyword evidence="4" id="KW-0997">Cell inner membrane</keyword>
<name>A0A126T7M9_9GAMM</name>
<dbReference type="OrthoDB" id="9814020at2"/>
<feature type="transmembrane region" description="Helical" evidence="9">
    <location>
        <begin position="48"/>
        <end position="66"/>
    </location>
</feature>
<reference evidence="10 11" key="1">
    <citation type="journal article" date="2015" name="Environ. Microbiol.">
        <title>Methane oxidation coupled to nitrate reduction under hypoxia by the Gammaproteobacterium Methylomonas denitrificans, sp. nov. type strain FJG1.</title>
        <authorList>
            <person name="Kits K.D."/>
            <person name="Klotz M.G."/>
            <person name="Stein L.Y."/>
        </authorList>
    </citation>
    <scope>NUCLEOTIDE SEQUENCE [LARGE SCALE GENOMIC DNA]</scope>
    <source>
        <strain evidence="10 11">FJG1</strain>
    </source>
</reference>
<dbReference type="InterPro" id="IPR007272">
    <property type="entry name" value="Sulf_transp_TsuA/YedE"/>
</dbReference>
<sequence>MNYLTILSALAGGAMIGLSAALLLLTHKHTAGISGIAAGILPPWRADSVWRCWFLAGLLASAPLYRLGGAGIPLDLDASPGLLAIAGLLVGYGTRLGGGCTSGHGVCGIARLSARSIVATVTFMLTAGITVFIVRHLL</sequence>
<protein>
    <submittedName>
        <fullName evidence="10">YeeE/YedE family protein</fullName>
    </submittedName>
</protein>
<dbReference type="KEGG" id="mdn:JT25_016715"/>
<evidence type="ECO:0000256" key="1">
    <source>
        <dbReference type="ARBA" id="ARBA00004429"/>
    </source>
</evidence>
<keyword evidence="6 9" id="KW-1133">Transmembrane helix</keyword>
<keyword evidence="7 9" id="KW-0472">Membrane</keyword>
<dbReference type="Proteomes" id="UP000030512">
    <property type="component" value="Chromosome"/>
</dbReference>
<feature type="transmembrane region" description="Helical" evidence="9">
    <location>
        <begin position="78"/>
        <end position="96"/>
    </location>
</feature>
<dbReference type="GO" id="GO:0005886">
    <property type="term" value="C:plasma membrane"/>
    <property type="evidence" value="ECO:0007669"/>
    <property type="project" value="UniProtKB-SubCell"/>
</dbReference>
<dbReference type="RefSeq" id="WP_036278802.1">
    <property type="nucleotide sequence ID" value="NZ_CP014476.1"/>
</dbReference>
<gene>
    <name evidence="10" type="ORF">JT25_016715</name>
</gene>
<evidence type="ECO:0000256" key="8">
    <source>
        <dbReference type="ARBA" id="ARBA00035655"/>
    </source>
</evidence>
<dbReference type="EMBL" id="CP014476">
    <property type="protein sequence ID" value="AMK78103.1"/>
    <property type="molecule type" value="Genomic_DNA"/>
</dbReference>
<keyword evidence="5 9" id="KW-0812">Transmembrane</keyword>
<evidence type="ECO:0000256" key="9">
    <source>
        <dbReference type="SAM" id="Phobius"/>
    </source>
</evidence>
<feature type="transmembrane region" description="Helical" evidence="9">
    <location>
        <begin position="117"/>
        <end position="137"/>
    </location>
</feature>
<dbReference type="PANTHER" id="PTHR30574">
    <property type="entry name" value="INNER MEMBRANE PROTEIN YEDE"/>
    <property type="match status" value="1"/>
</dbReference>
<dbReference type="STRING" id="1538553.JT25_016715"/>
<evidence type="ECO:0000313" key="11">
    <source>
        <dbReference type="Proteomes" id="UP000030512"/>
    </source>
</evidence>